<dbReference type="AlphaFoldDB" id="A0A5M3MAA8"/>
<reference evidence="2" key="1">
    <citation type="journal article" date="2012" name="Science">
        <title>The Paleozoic origin of enzymatic lignin decomposition reconstructed from 31 fungal genomes.</title>
        <authorList>
            <person name="Floudas D."/>
            <person name="Binder M."/>
            <person name="Riley R."/>
            <person name="Barry K."/>
            <person name="Blanchette R.A."/>
            <person name="Henrissat B."/>
            <person name="Martinez A.T."/>
            <person name="Otillar R."/>
            <person name="Spatafora J.W."/>
            <person name="Yadav J.S."/>
            <person name="Aerts A."/>
            <person name="Benoit I."/>
            <person name="Boyd A."/>
            <person name="Carlson A."/>
            <person name="Copeland A."/>
            <person name="Coutinho P.M."/>
            <person name="de Vries R.P."/>
            <person name="Ferreira P."/>
            <person name="Findley K."/>
            <person name="Foster B."/>
            <person name="Gaskell J."/>
            <person name="Glotzer D."/>
            <person name="Gorecki P."/>
            <person name="Heitman J."/>
            <person name="Hesse C."/>
            <person name="Hori C."/>
            <person name="Igarashi K."/>
            <person name="Jurgens J.A."/>
            <person name="Kallen N."/>
            <person name="Kersten P."/>
            <person name="Kohler A."/>
            <person name="Kuees U."/>
            <person name="Kumar T.K.A."/>
            <person name="Kuo A."/>
            <person name="LaButti K."/>
            <person name="Larrondo L.F."/>
            <person name="Lindquist E."/>
            <person name="Ling A."/>
            <person name="Lombard V."/>
            <person name="Lucas S."/>
            <person name="Lundell T."/>
            <person name="Martin R."/>
            <person name="McLaughlin D.J."/>
            <person name="Morgenstern I."/>
            <person name="Morin E."/>
            <person name="Murat C."/>
            <person name="Nagy L.G."/>
            <person name="Nolan M."/>
            <person name="Ohm R.A."/>
            <person name="Patyshakuliyeva A."/>
            <person name="Rokas A."/>
            <person name="Ruiz-Duenas F.J."/>
            <person name="Sabat G."/>
            <person name="Salamov A."/>
            <person name="Samejima M."/>
            <person name="Schmutz J."/>
            <person name="Slot J.C."/>
            <person name="St John F."/>
            <person name="Stenlid J."/>
            <person name="Sun H."/>
            <person name="Sun S."/>
            <person name="Syed K."/>
            <person name="Tsang A."/>
            <person name="Wiebenga A."/>
            <person name="Young D."/>
            <person name="Pisabarro A."/>
            <person name="Eastwood D.C."/>
            <person name="Martin F."/>
            <person name="Cullen D."/>
            <person name="Grigoriev I.V."/>
            <person name="Hibbett D.S."/>
        </authorList>
    </citation>
    <scope>NUCLEOTIDE SEQUENCE [LARGE SCALE GENOMIC DNA]</scope>
    <source>
        <strain evidence="2">RWD-64-598 SS2</strain>
    </source>
</reference>
<sequence>MARLQILASTTVPVFTFSDVRPFLLPVSLQLNTNVMRREVNPRGMTNAVFGVLDILMDNAPMPSAVGIPSLRYKCSLCDQHRHMLRLNESQMDHVPAVYSGGLAALVPLPCMSALAKRLEFPPGAPDSDSGARLGESRHISCLLLSTLICSRNLAARKELRLAASLAAALKNTACFATHLMQITRVMSRIDDGFRTSAPAATKSLRWWAVQGV</sequence>
<protein>
    <submittedName>
        <fullName evidence="1">Uncharacterized protein</fullName>
    </submittedName>
</protein>
<accession>A0A5M3MAA8</accession>
<name>A0A5M3MAA8_CONPW</name>
<dbReference type="KEGG" id="cput:CONPUDRAFT_159018"/>
<keyword evidence="2" id="KW-1185">Reference proteome</keyword>
<dbReference type="EMBL" id="JH711588">
    <property type="protein sequence ID" value="EIW75565.1"/>
    <property type="molecule type" value="Genomic_DNA"/>
</dbReference>
<proteinExistence type="predicted"/>
<comment type="caution">
    <text evidence="1">The sequence shown here is derived from an EMBL/GenBank/DDBJ whole genome shotgun (WGS) entry which is preliminary data.</text>
</comment>
<evidence type="ECO:0000313" key="1">
    <source>
        <dbReference type="EMBL" id="EIW75565.1"/>
    </source>
</evidence>
<organism evidence="1 2">
    <name type="scientific">Coniophora puteana (strain RWD-64-598)</name>
    <name type="common">Brown rot fungus</name>
    <dbReference type="NCBI Taxonomy" id="741705"/>
    <lineage>
        <taxon>Eukaryota</taxon>
        <taxon>Fungi</taxon>
        <taxon>Dikarya</taxon>
        <taxon>Basidiomycota</taxon>
        <taxon>Agaricomycotina</taxon>
        <taxon>Agaricomycetes</taxon>
        <taxon>Agaricomycetidae</taxon>
        <taxon>Boletales</taxon>
        <taxon>Coniophorineae</taxon>
        <taxon>Coniophoraceae</taxon>
        <taxon>Coniophora</taxon>
    </lineage>
</organism>
<dbReference type="GeneID" id="19204019"/>
<evidence type="ECO:0000313" key="2">
    <source>
        <dbReference type="Proteomes" id="UP000053558"/>
    </source>
</evidence>
<gene>
    <name evidence="1" type="ORF">CONPUDRAFT_159018</name>
</gene>
<dbReference type="RefSeq" id="XP_007774270.1">
    <property type="nucleotide sequence ID" value="XM_007776080.1"/>
</dbReference>
<dbReference type="Proteomes" id="UP000053558">
    <property type="component" value="Unassembled WGS sequence"/>
</dbReference>